<dbReference type="GO" id="GO:0004534">
    <property type="term" value="F:5'-3' RNA exonuclease activity"/>
    <property type="evidence" value="ECO:0007669"/>
    <property type="project" value="TreeGrafter"/>
</dbReference>
<dbReference type="InterPro" id="IPR003141">
    <property type="entry name" value="Pol/His_phosphatase_N"/>
</dbReference>
<dbReference type="SMART" id="SM00481">
    <property type="entry name" value="POLIIIAc"/>
    <property type="match status" value="1"/>
</dbReference>
<dbReference type="CDD" id="cd07438">
    <property type="entry name" value="PHP_HisPPase_AMP"/>
    <property type="match status" value="1"/>
</dbReference>
<dbReference type="EMBL" id="FNLL01000002">
    <property type="protein sequence ID" value="SDT86186.1"/>
    <property type="molecule type" value="Genomic_DNA"/>
</dbReference>
<dbReference type="SUPFAM" id="SSF89550">
    <property type="entry name" value="PHP domain-like"/>
    <property type="match status" value="1"/>
</dbReference>
<dbReference type="PANTHER" id="PTHR42924:SF3">
    <property type="entry name" value="POLYMERASE_HISTIDINOL PHOSPHATASE N-TERMINAL DOMAIN-CONTAINING PROTEIN"/>
    <property type="match status" value="1"/>
</dbReference>
<protein>
    <recommendedName>
        <fullName evidence="1">Polymerase/histidinol phosphatase N-terminal domain-containing protein</fullName>
    </recommendedName>
</protein>
<dbReference type="PANTHER" id="PTHR42924">
    <property type="entry name" value="EXONUCLEASE"/>
    <property type="match status" value="1"/>
</dbReference>
<reference evidence="3" key="1">
    <citation type="submission" date="2016-10" db="EMBL/GenBank/DDBJ databases">
        <authorList>
            <person name="Varghese N."/>
            <person name="Submissions S."/>
        </authorList>
    </citation>
    <scope>NUCLEOTIDE SEQUENCE [LARGE SCALE GENOMIC DNA]</scope>
    <source>
        <strain evidence="3">DSM 3384</strain>
    </source>
</reference>
<dbReference type="Proteomes" id="UP000199608">
    <property type="component" value="Unassembled WGS sequence"/>
</dbReference>
<dbReference type="Gene3D" id="1.10.150.650">
    <property type="match status" value="1"/>
</dbReference>
<dbReference type="AlphaFoldDB" id="A0A1H2DTP6"/>
<accession>A0A1H2DTP6</accession>
<dbReference type="InterPro" id="IPR016195">
    <property type="entry name" value="Pol/histidinol_Pase-like"/>
</dbReference>
<gene>
    <name evidence="2" type="ORF">SAMN04487931_102168</name>
</gene>
<dbReference type="InterPro" id="IPR052018">
    <property type="entry name" value="PHP_domain"/>
</dbReference>
<feature type="domain" description="Polymerase/histidinol phosphatase N-terminal" evidence="1">
    <location>
        <begin position="7"/>
        <end position="72"/>
    </location>
</feature>
<organism evidence="2 3">
    <name type="scientific">Desulfobacula phenolica</name>
    <dbReference type="NCBI Taxonomy" id="90732"/>
    <lineage>
        <taxon>Bacteria</taxon>
        <taxon>Pseudomonadati</taxon>
        <taxon>Thermodesulfobacteriota</taxon>
        <taxon>Desulfobacteria</taxon>
        <taxon>Desulfobacterales</taxon>
        <taxon>Desulfobacteraceae</taxon>
        <taxon>Desulfobacula</taxon>
    </lineage>
</organism>
<evidence type="ECO:0000313" key="2">
    <source>
        <dbReference type="EMBL" id="SDT86186.1"/>
    </source>
</evidence>
<sequence>MDQKIFADLHNHTTASDGDFTPDQMIEQAKSLGIRVIGITDHDTLKGLKTSMAAGKKNGIEVIPGVEVSIRFKRSYFIGTLHLLCYFLPVRLTEDSFMARINKILAQGRGEKLVRARVEEINKFFGPNGISPLLNRDLKFEDISALSDNATRRHFSFALKDGFGITDADTINAIIGNDSPAYLPSGIKLEQAVDIIREKGILAVLAHPAAGSFPGKGHYKEVLPPLDIVQQILPEFIEAGVHGLEVYYPGHTKAHQDLMKSWAEKYHLLVTGGSDCHDGIERPLGVQGICETEYVVFKAALA</sequence>
<evidence type="ECO:0000313" key="3">
    <source>
        <dbReference type="Proteomes" id="UP000199608"/>
    </source>
</evidence>
<name>A0A1H2DTP6_9BACT</name>
<keyword evidence="3" id="KW-1185">Reference proteome</keyword>
<proteinExistence type="predicted"/>
<evidence type="ECO:0000259" key="1">
    <source>
        <dbReference type="SMART" id="SM00481"/>
    </source>
</evidence>
<dbReference type="InterPro" id="IPR004013">
    <property type="entry name" value="PHP_dom"/>
</dbReference>
<dbReference type="GO" id="GO:0035312">
    <property type="term" value="F:5'-3' DNA exonuclease activity"/>
    <property type="evidence" value="ECO:0007669"/>
    <property type="project" value="TreeGrafter"/>
</dbReference>
<dbReference type="Pfam" id="PF02811">
    <property type="entry name" value="PHP"/>
    <property type="match status" value="1"/>
</dbReference>
<dbReference type="Gene3D" id="3.20.20.140">
    <property type="entry name" value="Metal-dependent hydrolases"/>
    <property type="match status" value="1"/>
</dbReference>
<dbReference type="RefSeq" id="WP_092230385.1">
    <property type="nucleotide sequence ID" value="NZ_FNLL01000002.1"/>
</dbReference>